<feature type="transmembrane region" description="Helical" evidence="6">
    <location>
        <begin position="178"/>
        <end position="202"/>
    </location>
</feature>
<dbReference type="Pfam" id="PF03741">
    <property type="entry name" value="TerC"/>
    <property type="match status" value="1"/>
</dbReference>
<feature type="transmembrane region" description="Helical" evidence="6">
    <location>
        <begin position="208"/>
        <end position="228"/>
    </location>
</feature>
<protein>
    <submittedName>
        <fullName evidence="7">TerC/Alx family metal homeostasis membrane protein</fullName>
    </submittedName>
</protein>
<accession>A0A6P2BX07</accession>
<keyword evidence="4 6" id="KW-1133">Transmembrane helix</keyword>
<evidence type="ECO:0000256" key="3">
    <source>
        <dbReference type="ARBA" id="ARBA00022692"/>
    </source>
</evidence>
<comment type="similarity">
    <text evidence="2">Belongs to the TerC family.</text>
</comment>
<evidence type="ECO:0000256" key="1">
    <source>
        <dbReference type="ARBA" id="ARBA00004141"/>
    </source>
</evidence>
<feature type="transmembrane region" description="Helical" evidence="6">
    <location>
        <begin position="237"/>
        <end position="255"/>
    </location>
</feature>
<dbReference type="NCBIfam" id="TIGR03718">
    <property type="entry name" value="R_switched_Alx"/>
    <property type="match status" value="1"/>
</dbReference>
<reference evidence="7 8" key="1">
    <citation type="submission" date="2018-11" db="EMBL/GenBank/DDBJ databases">
        <title>Trebonia kvetii gen.nov., sp.nov., a novel acidophilic actinobacterium, and proposal of the new actinobacterial family Treboniaceae fam. nov.</title>
        <authorList>
            <person name="Rapoport D."/>
            <person name="Sagova-Mareckova M."/>
            <person name="Sedlacek I."/>
            <person name="Provaznik J."/>
            <person name="Kralova S."/>
            <person name="Pavlinic D."/>
            <person name="Benes V."/>
            <person name="Kopecky J."/>
        </authorList>
    </citation>
    <scope>NUCLEOTIDE SEQUENCE [LARGE SCALE GENOMIC DNA]</scope>
    <source>
        <strain evidence="7 8">15Tr583</strain>
    </source>
</reference>
<feature type="transmembrane region" description="Helical" evidence="6">
    <location>
        <begin position="261"/>
        <end position="282"/>
    </location>
</feature>
<gene>
    <name evidence="7" type="ORF">EAS64_24890</name>
</gene>
<evidence type="ECO:0000256" key="5">
    <source>
        <dbReference type="ARBA" id="ARBA00023136"/>
    </source>
</evidence>
<keyword evidence="3 6" id="KW-0812">Transmembrane</keyword>
<evidence type="ECO:0000256" key="6">
    <source>
        <dbReference type="SAM" id="Phobius"/>
    </source>
</evidence>
<feature type="transmembrane region" description="Helical" evidence="6">
    <location>
        <begin position="87"/>
        <end position="109"/>
    </location>
</feature>
<keyword evidence="5 6" id="KW-0472">Membrane</keyword>
<comment type="subcellular location">
    <subcellularLocation>
        <location evidence="1">Membrane</location>
        <topology evidence="1">Multi-pass membrane protein</topology>
    </subcellularLocation>
</comment>
<name>A0A6P2BX07_9ACTN</name>
<evidence type="ECO:0000313" key="8">
    <source>
        <dbReference type="Proteomes" id="UP000460272"/>
    </source>
</evidence>
<comment type="caution">
    <text evidence="7">The sequence shown here is derived from an EMBL/GenBank/DDBJ whole genome shotgun (WGS) entry which is preliminary data.</text>
</comment>
<evidence type="ECO:0000313" key="7">
    <source>
        <dbReference type="EMBL" id="TVZ03604.1"/>
    </source>
</evidence>
<dbReference type="InterPro" id="IPR022369">
    <property type="entry name" value="Integral_membrane_TerC_rswitch"/>
</dbReference>
<feature type="transmembrane region" description="Helical" evidence="6">
    <location>
        <begin position="115"/>
        <end position="135"/>
    </location>
</feature>
<dbReference type="Proteomes" id="UP000460272">
    <property type="component" value="Unassembled WGS sequence"/>
</dbReference>
<dbReference type="PANTHER" id="PTHR30238">
    <property type="entry name" value="MEMBRANE BOUND PREDICTED REDOX MODULATOR"/>
    <property type="match status" value="1"/>
</dbReference>
<feature type="transmembrane region" description="Helical" evidence="6">
    <location>
        <begin position="21"/>
        <end position="43"/>
    </location>
</feature>
<dbReference type="GO" id="GO:0016020">
    <property type="term" value="C:membrane"/>
    <property type="evidence" value="ECO:0007669"/>
    <property type="project" value="UniProtKB-SubCell"/>
</dbReference>
<organism evidence="7 8">
    <name type="scientific">Trebonia kvetii</name>
    <dbReference type="NCBI Taxonomy" id="2480626"/>
    <lineage>
        <taxon>Bacteria</taxon>
        <taxon>Bacillati</taxon>
        <taxon>Actinomycetota</taxon>
        <taxon>Actinomycetes</taxon>
        <taxon>Streptosporangiales</taxon>
        <taxon>Treboniaceae</taxon>
        <taxon>Trebonia</taxon>
    </lineage>
</organism>
<evidence type="ECO:0000256" key="2">
    <source>
        <dbReference type="ARBA" id="ARBA00007511"/>
    </source>
</evidence>
<sequence>MLVLDLFVLHRRARAVSLREAFVWSAVWIAAGLGFGGLVWAWAGGGAAQAYLAGYLIEKSLSVDNIFLFAAIFSAFVIPARYQHRVLMYGIIGALVMRAAFIAAGITLLDAIHPVIYVFGAVLIVAAINMLRGGAHAVPSPESSRVLRLLRRVLPVTDQIVGQRFVVRTDSRLVATPLLVALVVVEFTDVIFAVDSIPAVLAVTTDPFVVYTSNVFALLGMRALYFLLAGAAARLRYLRPGLAVILFAVAVKLLLADVVSFPAWSAPAFITLVLTVVGVASARDGRREPRSATAPENHASDLVG</sequence>
<dbReference type="OrthoDB" id="5242957at2"/>
<dbReference type="InterPro" id="IPR005496">
    <property type="entry name" value="Integral_membrane_TerC"/>
</dbReference>
<dbReference type="EMBL" id="RPFW01000004">
    <property type="protein sequence ID" value="TVZ03604.1"/>
    <property type="molecule type" value="Genomic_DNA"/>
</dbReference>
<dbReference type="AlphaFoldDB" id="A0A6P2BX07"/>
<keyword evidence="8" id="KW-1185">Reference proteome</keyword>
<proteinExistence type="inferred from homology"/>
<feature type="transmembrane region" description="Helical" evidence="6">
    <location>
        <begin position="63"/>
        <end position="80"/>
    </location>
</feature>
<dbReference type="PANTHER" id="PTHR30238:SF0">
    <property type="entry name" value="THYLAKOID MEMBRANE PROTEIN TERC, CHLOROPLASTIC"/>
    <property type="match status" value="1"/>
</dbReference>
<evidence type="ECO:0000256" key="4">
    <source>
        <dbReference type="ARBA" id="ARBA00022989"/>
    </source>
</evidence>